<feature type="transmembrane region" description="Helical" evidence="1">
    <location>
        <begin position="33"/>
        <end position="54"/>
    </location>
</feature>
<reference evidence="2 3" key="1">
    <citation type="submission" date="2018-06" db="EMBL/GenBank/DDBJ databases">
        <title>Comparative genomics reveals the genomic features of Rhizophagus irregularis, R. cerebriforme, R. diaphanum and Gigaspora rosea, and their symbiotic lifestyle signature.</title>
        <authorList>
            <person name="Morin E."/>
            <person name="San Clemente H."/>
            <person name="Chen E.C.H."/>
            <person name="De La Providencia I."/>
            <person name="Hainaut M."/>
            <person name="Kuo A."/>
            <person name="Kohler A."/>
            <person name="Murat C."/>
            <person name="Tang N."/>
            <person name="Roy S."/>
            <person name="Loubradou J."/>
            <person name="Henrissat B."/>
            <person name="Grigoriev I.V."/>
            <person name="Corradi N."/>
            <person name="Roux C."/>
            <person name="Martin F.M."/>
        </authorList>
    </citation>
    <scope>NUCLEOTIDE SEQUENCE [LARGE SCALE GENOMIC DNA]</scope>
    <source>
        <strain evidence="2 3">DAOM 194757</strain>
    </source>
</reference>
<keyword evidence="1" id="KW-0812">Transmembrane</keyword>
<name>A0A397TSE9_9GLOM</name>
<evidence type="ECO:0000256" key="1">
    <source>
        <dbReference type="SAM" id="Phobius"/>
    </source>
</evidence>
<gene>
    <name evidence="2" type="ORF">C2G38_2130063</name>
</gene>
<keyword evidence="1" id="KW-1133">Transmembrane helix</keyword>
<keyword evidence="1" id="KW-0472">Membrane</keyword>
<evidence type="ECO:0000313" key="2">
    <source>
        <dbReference type="EMBL" id="RIB00351.1"/>
    </source>
</evidence>
<accession>A0A397TSE9</accession>
<evidence type="ECO:0000313" key="3">
    <source>
        <dbReference type="Proteomes" id="UP000266673"/>
    </source>
</evidence>
<comment type="caution">
    <text evidence="2">The sequence shown here is derived from an EMBL/GenBank/DDBJ whole genome shotgun (WGS) entry which is preliminary data.</text>
</comment>
<dbReference type="AlphaFoldDB" id="A0A397TSE9"/>
<protein>
    <submittedName>
        <fullName evidence="2">Uncharacterized protein</fullName>
    </submittedName>
</protein>
<proteinExistence type="predicted"/>
<sequence>MKCDNTIDSLKIERQCQNAMGDRIYYLQKKIETSFSIIGLFDFFIPIGSILALSKFKRKSFFVVYFYMYAFPVWIISKFFINNNIELPMKKIGKFPSVYLFILTTQEKKDLQYILDGLRLKKYTRKDTYYN</sequence>
<feature type="transmembrane region" description="Helical" evidence="1">
    <location>
        <begin position="60"/>
        <end position="81"/>
    </location>
</feature>
<dbReference type="Proteomes" id="UP000266673">
    <property type="component" value="Unassembled WGS sequence"/>
</dbReference>
<dbReference type="EMBL" id="QKWP01004437">
    <property type="protein sequence ID" value="RIB00351.1"/>
    <property type="molecule type" value="Genomic_DNA"/>
</dbReference>
<keyword evidence="3" id="KW-1185">Reference proteome</keyword>
<organism evidence="2 3">
    <name type="scientific">Gigaspora rosea</name>
    <dbReference type="NCBI Taxonomy" id="44941"/>
    <lineage>
        <taxon>Eukaryota</taxon>
        <taxon>Fungi</taxon>
        <taxon>Fungi incertae sedis</taxon>
        <taxon>Mucoromycota</taxon>
        <taxon>Glomeromycotina</taxon>
        <taxon>Glomeromycetes</taxon>
        <taxon>Diversisporales</taxon>
        <taxon>Gigasporaceae</taxon>
        <taxon>Gigaspora</taxon>
    </lineage>
</organism>